<name>A0A9J6CD16_POLVA</name>
<dbReference type="OrthoDB" id="8062037at2759"/>
<sequence length="519" mass="58848">MQKLLSYAIFIILGIKNCQCDVLVYTTPTNQLIEEFQSLAARFGPSFPPNGLRAYAVQANPSNGCGPMDEAPKNFTIRSITPRFVALISRGDCTFADKVRNAQNASFDAVIVYNKESDALEVMSASDDSDIFIPSMFVGQTSGSIIMLDYNYQKNFFLILNDDFPFNINTHLIIPFCVVVGMCFIIMLGFMIARCVRERRRIMRYRLPTSSLKKLESRKYTKNEIYETCAICLDDYEEGDRLRILPCRHAYHTKCIDVWLTKNRRVCPICKRKVYAIGERRRQQRRRRSADSTTDSMSSFDPDDTTPLINPQDNNPNHGTFNENDQDQDDEPLDAATHQHNEETEDDEILGGQQEQTTSTNQRFNPFNRLPNLPPQLADELAANVVTSEETNLWTQFKRLFKFGRHQTDNDDDPPLLDNRVTDDVDIIIRPETNSRSINAPTTSGNNILNSNLSGSFREDSEISNQNNSIRSPARCSAPNILQPNASNSNSSSSRQQIGVAALPNTNIQFISRERNGFI</sequence>
<evidence type="ECO:0000256" key="15">
    <source>
        <dbReference type="SAM" id="MobiDB-lite"/>
    </source>
</evidence>
<feature type="transmembrane region" description="Helical" evidence="16">
    <location>
        <begin position="172"/>
        <end position="196"/>
    </location>
</feature>
<comment type="catalytic activity">
    <reaction evidence="1">
        <text>S-ubiquitinyl-[E2 ubiquitin-conjugating enzyme]-L-cysteine + [acceptor protein]-L-lysine = [E2 ubiquitin-conjugating enzyme]-L-cysteine + N(6)-ubiquitinyl-[acceptor protein]-L-lysine.</text>
        <dbReference type="EC" id="2.3.2.27"/>
    </reaction>
</comment>
<dbReference type="AlphaFoldDB" id="A0A9J6CD16"/>
<keyword evidence="11 16" id="KW-0472">Membrane</keyword>
<dbReference type="GO" id="GO:0008270">
    <property type="term" value="F:zinc ion binding"/>
    <property type="evidence" value="ECO:0007669"/>
    <property type="project" value="UniProtKB-KW"/>
</dbReference>
<organism evidence="19 20">
    <name type="scientific">Polypedilum vanderplanki</name>
    <name type="common">Sleeping chironomid midge</name>
    <dbReference type="NCBI Taxonomy" id="319348"/>
    <lineage>
        <taxon>Eukaryota</taxon>
        <taxon>Metazoa</taxon>
        <taxon>Ecdysozoa</taxon>
        <taxon>Arthropoda</taxon>
        <taxon>Hexapoda</taxon>
        <taxon>Insecta</taxon>
        <taxon>Pterygota</taxon>
        <taxon>Neoptera</taxon>
        <taxon>Endopterygota</taxon>
        <taxon>Diptera</taxon>
        <taxon>Nematocera</taxon>
        <taxon>Chironomoidea</taxon>
        <taxon>Chironomidae</taxon>
        <taxon>Chironominae</taxon>
        <taxon>Polypedilum</taxon>
        <taxon>Polypedilum</taxon>
    </lineage>
</organism>
<dbReference type="GO" id="GO:0061630">
    <property type="term" value="F:ubiquitin protein ligase activity"/>
    <property type="evidence" value="ECO:0007669"/>
    <property type="project" value="UniProtKB-EC"/>
</dbReference>
<dbReference type="Pfam" id="PF13639">
    <property type="entry name" value="zf-RING_2"/>
    <property type="match status" value="1"/>
</dbReference>
<evidence type="ECO:0000256" key="12">
    <source>
        <dbReference type="ARBA" id="ARBA00023180"/>
    </source>
</evidence>
<evidence type="ECO:0000256" key="1">
    <source>
        <dbReference type="ARBA" id="ARBA00000900"/>
    </source>
</evidence>
<evidence type="ECO:0000256" key="10">
    <source>
        <dbReference type="ARBA" id="ARBA00022989"/>
    </source>
</evidence>
<evidence type="ECO:0000256" key="2">
    <source>
        <dbReference type="ARBA" id="ARBA00004906"/>
    </source>
</evidence>
<dbReference type="EMBL" id="JADBJN010000001">
    <property type="protein sequence ID" value="KAG5679643.1"/>
    <property type="molecule type" value="Genomic_DNA"/>
</dbReference>
<dbReference type="Proteomes" id="UP001107558">
    <property type="component" value="Chromosome 1"/>
</dbReference>
<feature type="chain" id="PRO_5039918107" description="RING-type E3 ubiquitin transferase" evidence="17">
    <location>
        <begin position="21"/>
        <end position="519"/>
    </location>
</feature>
<feature type="compositionally biased region" description="Polar residues" evidence="15">
    <location>
        <begin position="307"/>
        <end position="323"/>
    </location>
</feature>
<keyword evidence="10 16" id="KW-1133">Transmembrane helix</keyword>
<dbReference type="SUPFAM" id="SSF52025">
    <property type="entry name" value="PA domain"/>
    <property type="match status" value="1"/>
</dbReference>
<evidence type="ECO:0000313" key="20">
    <source>
        <dbReference type="Proteomes" id="UP001107558"/>
    </source>
</evidence>
<comment type="subcellular location">
    <subcellularLocation>
        <location evidence="13">Endomembrane system</location>
        <topology evidence="13">Single-pass type I membrane protein</topology>
    </subcellularLocation>
</comment>
<feature type="compositionally biased region" description="Acidic residues" evidence="15">
    <location>
        <begin position="324"/>
        <end position="333"/>
    </location>
</feature>
<comment type="caution">
    <text evidence="19">The sequence shown here is derived from an EMBL/GenBank/DDBJ whole genome shotgun (WGS) entry which is preliminary data.</text>
</comment>
<evidence type="ECO:0000256" key="3">
    <source>
        <dbReference type="ARBA" id="ARBA00012483"/>
    </source>
</evidence>
<keyword evidence="4" id="KW-0808">Transferase</keyword>
<evidence type="ECO:0000256" key="7">
    <source>
        <dbReference type="ARBA" id="ARBA00022729"/>
    </source>
</evidence>
<dbReference type="Gene3D" id="3.50.30.30">
    <property type="match status" value="1"/>
</dbReference>
<proteinExistence type="predicted"/>
<evidence type="ECO:0000256" key="14">
    <source>
        <dbReference type="PROSITE-ProRule" id="PRU00175"/>
    </source>
</evidence>
<dbReference type="InterPro" id="IPR001841">
    <property type="entry name" value="Znf_RING"/>
</dbReference>
<dbReference type="InterPro" id="IPR044744">
    <property type="entry name" value="ZNRF4/RNF13/RNF167_PA"/>
</dbReference>
<evidence type="ECO:0000256" key="4">
    <source>
        <dbReference type="ARBA" id="ARBA00022679"/>
    </source>
</evidence>
<feature type="region of interest" description="Disordered" evidence="15">
    <location>
        <begin position="281"/>
        <end position="372"/>
    </location>
</feature>
<dbReference type="EC" id="2.3.2.27" evidence="3"/>
<evidence type="ECO:0000256" key="11">
    <source>
        <dbReference type="ARBA" id="ARBA00023136"/>
    </source>
</evidence>
<dbReference type="InterPro" id="IPR051653">
    <property type="entry name" value="E3_ligase_sorting_rcpt"/>
</dbReference>
<feature type="compositionally biased region" description="Polar residues" evidence="15">
    <location>
        <begin position="353"/>
        <end position="362"/>
    </location>
</feature>
<keyword evidence="6" id="KW-0479">Metal-binding</keyword>
<dbReference type="InterPro" id="IPR003137">
    <property type="entry name" value="PA_domain"/>
</dbReference>
<evidence type="ECO:0000256" key="16">
    <source>
        <dbReference type="SAM" id="Phobius"/>
    </source>
</evidence>
<keyword evidence="12" id="KW-0325">Glycoprotein</keyword>
<feature type="signal peptide" evidence="17">
    <location>
        <begin position="1"/>
        <end position="20"/>
    </location>
</feature>
<evidence type="ECO:0000256" key="13">
    <source>
        <dbReference type="ARBA" id="ARBA00046288"/>
    </source>
</evidence>
<keyword evidence="5 16" id="KW-0812">Transmembrane</keyword>
<dbReference type="SMART" id="SM00184">
    <property type="entry name" value="RING"/>
    <property type="match status" value="1"/>
</dbReference>
<keyword evidence="8 14" id="KW-0863">Zinc-finger</keyword>
<dbReference type="PROSITE" id="PS50089">
    <property type="entry name" value="ZF_RING_2"/>
    <property type="match status" value="1"/>
</dbReference>
<dbReference type="Pfam" id="PF02225">
    <property type="entry name" value="PA"/>
    <property type="match status" value="1"/>
</dbReference>
<dbReference type="GO" id="GO:0012505">
    <property type="term" value="C:endomembrane system"/>
    <property type="evidence" value="ECO:0007669"/>
    <property type="project" value="UniProtKB-SubCell"/>
</dbReference>
<dbReference type="PANTHER" id="PTHR47168:SF1">
    <property type="entry name" value="OS02G0798600 PROTEIN"/>
    <property type="match status" value="1"/>
</dbReference>
<protein>
    <recommendedName>
        <fullName evidence="3">RING-type E3 ubiquitin transferase</fullName>
        <ecNumber evidence="3">2.3.2.27</ecNumber>
    </recommendedName>
</protein>
<dbReference type="FunFam" id="3.30.40.10:FF:000429">
    <property type="entry name" value="E3 ubiquitin-protein ligase RNF13"/>
    <property type="match status" value="1"/>
</dbReference>
<evidence type="ECO:0000256" key="17">
    <source>
        <dbReference type="SAM" id="SignalP"/>
    </source>
</evidence>
<dbReference type="Gene3D" id="3.30.40.10">
    <property type="entry name" value="Zinc/RING finger domain, C3HC4 (zinc finger)"/>
    <property type="match status" value="1"/>
</dbReference>
<feature type="domain" description="RING-type" evidence="18">
    <location>
        <begin position="229"/>
        <end position="271"/>
    </location>
</feature>
<reference evidence="19" key="1">
    <citation type="submission" date="2021-03" db="EMBL/GenBank/DDBJ databases">
        <title>Chromosome level genome of the anhydrobiotic midge Polypedilum vanderplanki.</title>
        <authorList>
            <person name="Yoshida Y."/>
            <person name="Kikawada T."/>
            <person name="Gusev O."/>
        </authorList>
    </citation>
    <scope>NUCLEOTIDE SEQUENCE</scope>
    <source>
        <strain evidence="19">NIAS01</strain>
        <tissue evidence="19">Whole body or cell culture</tissue>
    </source>
</reference>
<dbReference type="PANTHER" id="PTHR47168">
    <property type="entry name" value="RING ZINC FINGER DOMAIN SUPERFAMILY PROTEIN-RELATED"/>
    <property type="match status" value="1"/>
</dbReference>
<evidence type="ECO:0000256" key="6">
    <source>
        <dbReference type="ARBA" id="ARBA00022723"/>
    </source>
</evidence>
<dbReference type="CDD" id="cd02123">
    <property type="entry name" value="PA_C_RZF_like"/>
    <property type="match status" value="1"/>
</dbReference>
<comment type="pathway">
    <text evidence="2">Protein modification; protein ubiquitination.</text>
</comment>
<evidence type="ECO:0000313" key="19">
    <source>
        <dbReference type="EMBL" id="KAG5679643.1"/>
    </source>
</evidence>
<keyword evidence="7 17" id="KW-0732">Signal</keyword>
<evidence type="ECO:0000256" key="5">
    <source>
        <dbReference type="ARBA" id="ARBA00022692"/>
    </source>
</evidence>
<evidence type="ECO:0000256" key="8">
    <source>
        <dbReference type="ARBA" id="ARBA00022771"/>
    </source>
</evidence>
<dbReference type="SUPFAM" id="SSF57850">
    <property type="entry name" value="RING/U-box"/>
    <property type="match status" value="1"/>
</dbReference>
<dbReference type="FunFam" id="3.50.30.30:FF:000026">
    <property type="entry name" value="E3 ubiquitin-protein ligase RNF13"/>
    <property type="match status" value="1"/>
</dbReference>
<dbReference type="GO" id="GO:0005737">
    <property type="term" value="C:cytoplasm"/>
    <property type="evidence" value="ECO:0007669"/>
    <property type="project" value="UniProtKB-ARBA"/>
</dbReference>
<keyword evidence="20" id="KW-1185">Reference proteome</keyword>
<keyword evidence="9" id="KW-0862">Zinc</keyword>
<gene>
    <name evidence="19" type="ORF">PVAND_009200</name>
</gene>
<dbReference type="InterPro" id="IPR013083">
    <property type="entry name" value="Znf_RING/FYVE/PHD"/>
</dbReference>
<evidence type="ECO:0000259" key="18">
    <source>
        <dbReference type="PROSITE" id="PS50089"/>
    </source>
</evidence>
<dbReference type="InterPro" id="IPR046450">
    <property type="entry name" value="PA_dom_sf"/>
</dbReference>
<feature type="region of interest" description="Disordered" evidence="15">
    <location>
        <begin position="459"/>
        <end position="496"/>
    </location>
</feature>
<accession>A0A9J6CD16</accession>
<evidence type="ECO:0000256" key="9">
    <source>
        <dbReference type="ARBA" id="ARBA00022833"/>
    </source>
</evidence>